<evidence type="ECO:0000313" key="2">
    <source>
        <dbReference type="EMBL" id="KAI6654449.1"/>
    </source>
</evidence>
<protein>
    <submittedName>
        <fullName evidence="2">Zinc finger protein</fullName>
    </submittedName>
</protein>
<dbReference type="Proteomes" id="UP001165289">
    <property type="component" value="Unassembled WGS sequence"/>
</dbReference>
<name>A0AAV7JZR4_9METZ</name>
<accession>A0AAV7JZR4</accession>
<dbReference type="PANTHER" id="PTHR46880">
    <property type="entry name" value="RAS-ASSOCIATING DOMAIN-CONTAINING PROTEIN"/>
    <property type="match status" value="1"/>
</dbReference>
<dbReference type="EMBL" id="JAKMXF010000222">
    <property type="protein sequence ID" value="KAI6654449.1"/>
    <property type="molecule type" value="Genomic_DNA"/>
</dbReference>
<dbReference type="AlphaFoldDB" id="A0AAV7JZR4"/>
<dbReference type="GO" id="GO:0046983">
    <property type="term" value="F:protein dimerization activity"/>
    <property type="evidence" value="ECO:0007669"/>
    <property type="project" value="InterPro"/>
</dbReference>
<dbReference type="PANTHER" id="PTHR46880:SF5">
    <property type="entry name" value="DUF4371 DOMAIN-CONTAINING PROTEIN"/>
    <property type="match status" value="1"/>
</dbReference>
<reference evidence="2 3" key="1">
    <citation type="journal article" date="2023" name="BMC Biol.">
        <title>The compact genome of the sponge Oopsacas minuta (Hexactinellida) is lacking key metazoan core genes.</title>
        <authorList>
            <person name="Santini S."/>
            <person name="Schenkelaars Q."/>
            <person name="Jourda C."/>
            <person name="Duchesne M."/>
            <person name="Belahbib H."/>
            <person name="Rocher C."/>
            <person name="Selva M."/>
            <person name="Riesgo A."/>
            <person name="Vervoort M."/>
            <person name="Leys S.P."/>
            <person name="Kodjabachian L."/>
            <person name="Le Bivic A."/>
            <person name="Borchiellini C."/>
            <person name="Claverie J.M."/>
            <person name="Renard E."/>
        </authorList>
    </citation>
    <scope>NUCLEOTIDE SEQUENCE [LARGE SCALE GENOMIC DNA]</scope>
    <source>
        <strain evidence="2">SPO-2</strain>
    </source>
</reference>
<comment type="caution">
    <text evidence="2">The sequence shown here is derived from an EMBL/GenBank/DDBJ whole genome shotgun (WGS) entry which is preliminary data.</text>
</comment>
<feature type="domain" description="HAT C-terminal dimerisation" evidence="1">
    <location>
        <begin position="41"/>
        <end position="91"/>
    </location>
</feature>
<keyword evidence="3" id="KW-1185">Reference proteome</keyword>
<organism evidence="2 3">
    <name type="scientific">Oopsacas minuta</name>
    <dbReference type="NCBI Taxonomy" id="111878"/>
    <lineage>
        <taxon>Eukaryota</taxon>
        <taxon>Metazoa</taxon>
        <taxon>Porifera</taxon>
        <taxon>Hexactinellida</taxon>
        <taxon>Hexasterophora</taxon>
        <taxon>Lyssacinosida</taxon>
        <taxon>Leucopsacidae</taxon>
        <taxon>Oopsacas</taxon>
    </lineage>
</organism>
<dbReference type="InterPro" id="IPR008906">
    <property type="entry name" value="HATC_C_dom"/>
</dbReference>
<evidence type="ECO:0000259" key="1">
    <source>
        <dbReference type="Pfam" id="PF05699"/>
    </source>
</evidence>
<proteinExistence type="predicted"/>
<gene>
    <name evidence="2" type="ORF">LOD99_845</name>
</gene>
<evidence type="ECO:0000313" key="3">
    <source>
        <dbReference type="Proteomes" id="UP001165289"/>
    </source>
</evidence>
<dbReference type="Pfam" id="PF05699">
    <property type="entry name" value="Dimer_Tnp_hAT"/>
    <property type="match status" value="1"/>
</dbReference>
<sequence>MALVQASIDSRIKVDQGKNETTKTPSLQDVKVHMESSGAYTGIFPEIFKLLNIILVLQVGTASVEKSFSHMKQIKTRLRNRLNDANLAHLIRIAIEGPELSSLNFDEVLKVFKEKNRRIQL</sequence>